<dbReference type="FunFam" id="3.40.50.300:FF:001436">
    <property type="entry name" value="Developmentally-regulated GTP-binding protein"/>
    <property type="match status" value="1"/>
</dbReference>
<evidence type="ECO:0000256" key="3">
    <source>
        <dbReference type="SAM" id="MobiDB-lite"/>
    </source>
</evidence>
<feature type="domain" description="TGS" evidence="5">
    <location>
        <begin position="916"/>
        <end position="994"/>
    </location>
</feature>
<sequence length="1027" mass="115798">MGSSESRVSFGSAQGKDSKAKDTIIGAPKGSSGAGEGFEVTKYGHGRVALIGFPRFASFVNLCVLMLSGTVLYFSFNENDKGLIKDYTIVGKSTLLTLLTGTHSEAASYEFTTLTCIPGIIHYNDTKIQLLDLPGIIEGASEGKGRGRQVIAVSKSSDIVLMVLDASKSEGHRQILTKELEAVGLRLNKKPPQIYFKKKKSGGISFNSTVPLTHVDEKLCYQILHEYKIHNAEHSRETWLREGDRNTGFFHRMASVHRRNNAMGRIKVNGEWLVEEQEVKEGIVNSFQQLLTEDMVWQADIGNIQVSCISQQDAECIEVPFAETEIHSALMEMNGDKAPGPDGFSVAFWQNAWAFAKEEIMEMFKEFHEHNTFVRSLNNTFLVVSSAQNAFVMGRQILDASLIANEVLQKMGFGNKWVGWMWSCVSSAKFSILVNGVPAGFFPSTRGLRQGDPLSPYLFVMGMEILDVLIRRAVEGGYLSGCNIRGGSRTSLHISHLFFADDTIVFCEASKDQVSHLSWILFWFEAASGLRMNLAKSEIIPVGEVEEILELAAELGCRVGSLPSHYLGLPLGVPNRASSMWDGVEERVRRRLALWKKQYISKGGRITLIKNALAKKRNGGLGLRRIATLNRALLGKWTWRFACERDNLWKQVISMKYGQEDYGWRAKKVSGAAGVGVWKEIMKESEWCWENLAFLVGKGSKIKFWKDSWCTDTPLSQCFNHLFVLAVHRDASIEEMWDHHSGQGDWNLVFVRDFNDWELDMVGDLLRTLRGHRPSLEDDSVKWRQGRNGLFRVKEAYRMLDKPNATLFPTRGIWVDRVPTKVSFFAWEATWGKVLTLDKLQIRGLLFREDATVDDLIDVIEGNRKYMKCIYVYNKIDVVGIDDVDKLARQPNSVVISCNLKLNLDRLLAKMWDEMGLVRVYTKPQGQQADFDDPAVLSTDRGGCTVEDFCNHLHRNLVKEVKYVLVWGTSARHYPQHCGLSHILHDEDVVQVVKKKEKEDGGRGRFKSHSTAPARISDREKKAPLKT</sequence>
<feature type="domain" description="OBG-type G" evidence="4">
    <location>
        <begin position="90"/>
        <end position="191"/>
    </location>
</feature>
<dbReference type="InterPro" id="IPR012675">
    <property type="entry name" value="Beta-grasp_dom_sf"/>
</dbReference>
<dbReference type="SUPFAM" id="SSF56672">
    <property type="entry name" value="DNA/RNA polymerases"/>
    <property type="match status" value="1"/>
</dbReference>
<feature type="compositionally biased region" description="Polar residues" evidence="3">
    <location>
        <begin position="1"/>
        <end position="12"/>
    </location>
</feature>
<dbReference type="PRINTS" id="PR00326">
    <property type="entry name" value="GTP1OBG"/>
</dbReference>
<dbReference type="PANTHER" id="PTHR43127">
    <property type="entry name" value="DEVELOPMENTALLY-REGULATED GTP-BINDING PROTEIN 2"/>
    <property type="match status" value="1"/>
</dbReference>
<dbReference type="InterPro" id="IPR006073">
    <property type="entry name" value="GTP-bd"/>
</dbReference>
<dbReference type="AlphaFoldDB" id="A0A438EWH1"/>
<feature type="region of interest" description="Disordered" evidence="3">
    <location>
        <begin position="995"/>
        <end position="1027"/>
    </location>
</feature>
<dbReference type="Pfam" id="PF00078">
    <property type="entry name" value="RVT_1"/>
    <property type="match status" value="1"/>
</dbReference>
<dbReference type="Pfam" id="PF02824">
    <property type="entry name" value="TGS"/>
    <property type="match status" value="1"/>
</dbReference>
<dbReference type="InterPro" id="IPR004095">
    <property type="entry name" value="TGS"/>
</dbReference>
<organism evidence="6 7">
    <name type="scientific">Vitis vinifera</name>
    <name type="common">Grape</name>
    <dbReference type="NCBI Taxonomy" id="29760"/>
    <lineage>
        <taxon>Eukaryota</taxon>
        <taxon>Viridiplantae</taxon>
        <taxon>Streptophyta</taxon>
        <taxon>Embryophyta</taxon>
        <taxon>Tracheophyta</taxon>
        <taxon>Spermatophyta</taxon>
        <taxon>Magnoliopsida</taxon>
        <taxon>eudicotyledons</taxon>
        <taxon>Gunneridae</taxon>
        <taxon>Pentapetalae</taxon>
        <taxon>rosids</taxon>
        <taxon>Vitales</taxon>
        <taxon>Vitaceae</taxon>
        <taxon>Viteae</taxon>
        <taxon>Vitis</taxon>
    </lineage>
</organism>
<protein>
    <submittedName>
        <fullName evidence="6">Developmentally-regulated G-protein 2</fullName>
    </submittedName>
</protein>
<gene>
    <name evidence="6" type="primary">DRG2</name>
    <name evidence="6" type="ORF">CK203_079592</name>
</gene>
<accession>A0A438EWH1</accession>
<evidence type="ECO:0000313" key="7">
    <source>
        <dbReference type="Proteomes" id="UP000288805"/>
    </source>
</evidence>
<evidence type="ECO:0000259" key="4">
    <source>
        <dbReference type="PROSITE" id="PS51710"/>
    </source>
</evidence>
<dbReference type="Gene3D" id="3.10.20.30">
    <property type="match status" value="1"/>
</dbReference>
<dbReference type="InterPro" id="IPR045001">
    <property type="entry name" value="DRG"/>
</dbReference>
<dbReference type="SUPFAM" id="SSF52540">
    <property type="entry name" value="P-loop containing nucleoside triphosphate hydrolases"/>
    <property type="match status" value="2"/>
</dbReference>
<comment type="caution">
    <text evidence="6">The sequence shown here is derived from an EMBL/GenBank/DDBJ whole genome shotgun (WGS) entry which is preliminary data.</text>
</comment>
<dbReference type="InterPro" id="IPR031662">
    <property type="entry name" value="GTP-binding_2"/>
</dbReference>
<keyword evidence="2" id="KW-0342">GTP-binding</keyword>
<evidence type="ECO:0000259" key="5">
    <source>
        <dbReference type="PROSITE" id="PS51880"/>
    </source>
</evidence>
<dbReference type="InterPro" id="IPR027417">
    <property type="entry name" value="P-loop_NTPase"/>
</dbReference>
<feature type="region of interest" description="Disordered" evidence="3">
    <location>
        <begin position="1"/>
        <end position="33"/>
    </location>
</feature>
<dbReference type="InterPro" id="IPR000477">
    <property type="entry name" value="RT_dom"/>
</dbReference>
<feature type="compositionally biased region" description="Basic and acidic residues" evidence="3">
    <location>
        <begin position="1016"/>
        <end position="1027"/>
    </location>
</feature>
<keyword evidence="1" id="KW-0547">Nucleotide-binding</keyword>
<dbReference type="FunFam" id="3.10.20.30:FF:000003">
    <property type="entry name" value="Developmentally-regulated GTP-binding protein 1"/>
    <property type="match status" value="1"/>
</dbReference>
<dbReference type="InterPro" id="IPR012676">
    <property type="entry name" value="TGS-like"/>
</dbReference>
<dbReference type="InterPro" id="IPR005225">
    <property type="entry name" value="Small_GTP-bd"/>
</dbReference>
<dbReference type="Pfam" id="PF01926">
    <property type="entry name" value="MMR_HSR1"/>
    <property type="match status" value="1"/>
</dbReference>
<name>A0A438EWH1_VITVI</name>
<dbReference type="PROSITE" id="PS51880">
    <property type="entry name" value="TGS"/>
    <property type="match status" value="1"/>
</dbReference>
<dbReference type="InterPro" id="IPR043502">
    <property type="entry name" value="DNA/RNA_pol_sf"/>
</dbReference>
<dbReference type="EMBL" id="QGNW01001175">
    <property type="protein sequence ID" value="RVW52070.1"/>
    <property type="molecule type" value="Genomic_DNA"/>
</dbReference>
<dbReference type="PROSITE" id="PS51710">
    <property type="entry name" value="G_OBG"/>
    <property type="match status" value="1"/>
</dbReference>
<evidence type="ECO:0000313" key="6">
    <source>
        <dbReference type="EMBL" id="RVW52070.1"/>
    </source>
</evidence>
<dbReference type="Pfam" id="PF16897">
    <property type="entry name" value="MMR_HSR1_Xtn"/>
    <property type="match status" value="1"/>
</dbReference>
<dbReference type="SUPFAM" id="SSF81271">
    <property type="entry name" value="TGS-like"/>
    <property type="match status" value="1"/>
</dbReference>
<dbReference type="Proteomes" id="UP000288805">
    <property type="component" value="Unassembled WGS sequence"/>
</dbReference>
<dbReference type="InterPro" id="IPR006074">
    <property type="entry name" value="GTP1-OBG_CS"/>
</dbReference>
<evidence type="ECO:0000256" key="2">
    <source>
        <dbReference type="ARBA" id="ARBA00023134"/>
    </source>
</evidence>
<evidence type="ECO:0000256" key="1">
    <source>
        <dbReference type="ARBA" id="ARBA00022741"/>
    </source>
</evidence>
<dbReference type="OrthoDB" id="603at2759"/>
<dbReference type="GO" id="GO:0003924">
    <property type="term" value="F:GTPase activity"/>
    <property type="evidence" value="ECO:0007669"/>
    <property type="project" value="InterPro"/>
</dbReference>
<dbReference type="PROSITE" id="PS00905">
    <property type="entry name" value="GTP1_OBG"/>
    <property type="match status" value="1"/>
</dbReference>
<reference evidence="6 7" key="1">
    <citation type="journal article" date="2018" name="PLoS Genet.">
        <title>Population sequencing reveals clonal diversity and ancestral inbreeding in the grapevine cultivar Chardonnay.</title>
        <authorList>
            <person name="Roach M.J."/>
            <person name="Johnson D.L."/>
            <person name="Bohlmann J."/>
            <person name="van Vuuren H.J."/>
            <person name="Jones S.J."/>
            <person name="Pretorius I.S."/>
            <person name="Schmidt S.A."/>
            <person name="Borneman A.R."/>
        </authorList>
    </citation>
    <scope>NUCLEOTIDE SEQUENCE [LARGE SCALE GENOMIC DNA]</scope>
    <source>
        <strain evidence="7">cv. Chardonnay</strain>
        <tissue evidence="6">Leaf</tissue>
    </source>
</reference>
<proteinExistence type="predicted"/>
<dbReference type="NCBIfam" id="TIGR00231">
    <property type="entry name" value="small_GTP"/>
    <property type="match status" value="1"/>
</dbReference>
<dbReference type="GO" id="GO:0005525">
    <property type="term" value="F:GTP binding"/>
    <property type="evidence" value="ECO:0007669"/>
    <property type="project" value="UniProtKB-KW"/>
</dbReference>
<dbReference type="Gene3D" id="3.40.50.300">
    <property type="entry name" value="P-loop containing nucleotide triphosphate hydrolases"/>
    <property type="match status" value="1"/>
</dbReference>
<dbReference type="InterPro" id="IPR031167">
    <property type="entry name" value="G_OBG"/>
</dbReference>